<organism evidence="2 3">
    <name type="scientific">Desulfuribacillus stibiiarsenatis</name>
    <dbReference type="NCBI Taxonomy" id="1390249"/>
    <lineage>
        <taxon>Bacteria</taxon>
        <taxon>Bacillati</taxon>
        <taxon>Bacillota</taxon>
        <taxon>Desulfuribacillia</taxon>
        <taxon>Desulfuribacillales</taxon>
        <taxon>Desulfuribacillaceae</taxon>
        <taxon>Desulfuribacillus</taxon>
    </lineage>
</organism>
<dbReference type="AlphaFoldDB" id="A0A1E5L5G5"/>
<keyword evidence="1" id="KW-1133">Transmembrane helix</keyword>
<proteinExistence type="predicted"/>
<accession>A0A1E5L5G5</accession>
<sequence>MEQQNKLMKHKRFYIFVGLILSIFAIVLVLYLFHLPFQQFTRAAASLIYYQDVRGLEMLLYRLGVIAPVASSILVFCTLITIPWSTQSIIIATTNLWGFSISFSIVWCAALLLIALISYGLLSAVSVLQKKPLALPIRLVIIGILLITTVFTWYLVK</sequence>
<dbReference type="Proteomes" id="UP000095255">
    <property type="component" value="Unassembled WGS sequence"/>
</dbReference>
<keyword evidence="1" id="KW-0472">Membrane</keyword>
<reference evidence="2 3" key="1">
    <citation type="submission" date="2016-09" db="EMBL/GenBank/DDBJ databases">
        <title>Desulfuribacillus arsenicus sp. nov., an obligately anaerobic, dissimilatory arsenic- and antimonate-reducing bacterium isolated from anoxic sediments.</title>
        <authorList>
            <person name="Abin C.A."/>
            <person name="Hollibaugh J.T."/>
        </authorList>
    </citation>
    <scope>NUCLEOTIDE SEQUENCE [LARGE SCALE GENOMIC DNA]</scope>
    <source>
        <strain evidence="2 3">MLFW-2</strain>
    </source>
</reference>
<feature type="transmembrane region" description="Helical" evidence="1">
    <location>
        <begin position="59"/>
        <end position="84"/>
    </location>
</feature>
<feature type="transmembrane region" description="Helical" evidence="1">
    <location>
        <begin position="12"/>
        <end position="33"/>
    </location>
</feature>
<name>A0A1E5L5G5_9FIRM</name>
<dbReference type="EMBL" id="MJAT01000022">
    <property type="protein sequence ID" value="OEH85360.1"/>
    <property type="molecule type" value="Genomic_DNA"/>
</dbReference>
<comment type="caution">
    <text evidence="2">The sequence shown here is derived from an EMBL/GenBank/DDBJ whole genome shotgun (WGS) entry which is preliminary data.</text>
</comment>
<evidence type="ECO:0000256" key="1">
    <source>
        <dbReference type="SAM" id="Phobius"/>
    </source>
</evidence>
<dbReference type="RefSeq" id="WP_069702186.1">
    <property type="nucleotide sequence ID" value="NZ_MJAT01000022.1"/>
</dbReference>
<keyword evidence="3" id="KW-1185">Reference proteome</keyword>
<keyword evidence="1" id="KW-0812">Transmembrane</keyword>
<protein>
    <submittedName>
        <fullName evidence="2">Uncharacterized protein</fullName>
    </submittedName>
</protein>
<feature type="transmembrane region" description="Helical" evidence="1">
    <location>
        <begin position="96"/>
        <end position="121"/>
    </location>
</feature>
<feature type="transmembrane region" description="Helical" evidence="1">
    <location>
        <begin position="133"/>
        <end position="156"/>
    </location>
</feature>
<gene>
    <name evidence="2" type="ORF">BHU72_04510</name>
</gene>
<evidence type="ECO:0000313" key="2">
    <source>
        <dbReference type="EMBL" id="OEH85360.1"/>
    </source>
</evidence>
<evidence type="ECO:0000313" key="3">
    <source>
        <dbReference type="Proteomes" id="UP000095255"/>
    </source>
</evidence>